<dbReference type="PANTHER" id="PTHR42923:SF3">
    <property type="entry name" value="PROTOPORPHYRINOGEN OXIDASE"/>
    <property type="match status" value="1"/>
</dbReference>
<evidence type="ECO:0000313" key="3">
    <source>
        <dbReference type="Proteomes" id="UP000218267"/>
    </source>
</evidence>
<name>A0A1Y1CFP1_9BACT</name>
<dbReference type="InterPro" id="IPR036188">
    <property type="entry name" value="FAD/NAD-bd_sf"/>
</dbReference>
<dbReference type="OrthoDB" id="9805195at2"/>
<dbReference type="SUPFAM" id="SSF51905">
    <property type="entry name" value="FAD/NAD(P)-binding domain"/>
    <property type="match status" value="1"/>
</dbReference>
<gene>
    <name evidence="2" type="ORF">ALGA_0799</name>
</gene>
<organism evidence="2 3">
    <name type="scientific">Labilibaculum antarcticum</name>
    <dbReference type="NCBI Taxonomy" id="1717717"/>
    <lineage>
        <taxon>Bacteria</taxon>
        <taxon>Pseudomonadati</taxon>
        <taxon>Bacteroidota</taxon>
        <taxon>Bacteroidia</taxon>
        <taxon>Marinilabiliales</taxon>
        <taxon>Marinifilaceae</taxon>
        <taxon>Labilibaculum</taxon>
    </lineage>
</organism>
<dbReference type="InterPro" id="IPR050464">
    <property type="entry name" value="Zeta_carotene_desat/Oxidored"/>
</dbReference>
<dbReference type="Pfam" id="PF01593">
    <property type="entry name" value="Amino_oxidase"/>
    <property type="match status" value="1"/>
</dbReference>
<dbReference type="RefSeq" id="WP_096428115.1">
    <property type="nucleotide sequence ID" value="NZ_AP018042.1"/>
</dbReference>
<evidence type="ECO:0000259" key="1">
    <source>
        <dbReference type="Pfam" id="PF01593"/>
    </source>
</evidence>
<dbReference type="GO" id="GO:0016491">
    <property type="term" value="F:oxidoreductase activity"/>
    <property type="evidence" value="ECO:0007669"/>
    <property type="project" value="InterPro"/>
</dbReference>
<accession>A0A1Y1CFP1</accession>
<dbReference type="InterPro" id="IPR002937">
    <property type="entry name" value="Amino_oxidase"/>
</dbReference>
<feature type="domain" description="Amine oxidase" evidence="1">
    <location>
        <begin position="16"/>
        <end position="241"/>
    </location>
</feature>
<sequence length="400" mass="44842">MTHTKVYDMIVVGAGISGLSLAYQVAQKGKQVLVLEGDNRIGGCLNTHYHDKNDFWVEMGAHTFYASYTNLIGLIQSSGLEPSIEPRAKVGMKVFTDKHEKIMSRVSKWELLTSGPKLFFSKRDGKTVKEYFGNIVGKKNYDKVFSRMFSAVIVQNADAFSAEFFLKRRKTKSKEHPKSFILKKGMQSFMNALTETENITVLTGQKVVDVQKENQVSVTTESGEKFTAKDIAFAVTPSVAGNLLAGINSELSSKLKEYTTKNILSRTVVLPKEKLAFDPVSFIIPLQGTCLSMVTRDVMEHDESRGFAFHFEENNIPKREQEALMAKMLSVDESDLGETIVANHRLPVLDLGHGKRIQDIQSLIEETGIYLTGNYFNGLSLEDCVERSVNECERYMKNNS</sequence>
<dbReference type="KEGG" id="mbas:ALGA_0799"/>
<dbReference type="Gene3D" id="3.50.50.60">
    <property type="entry name" value="FAD/NAD(P)-binding domain"/>
    <property type="match status" value="3"/>
</dbReference>
<dbReference type="Proteomes" id="UP000218267">
    <property type="component" value="Chromosome"/>
</dbReference>
<protein>
    <recommendedName>
        <fullName evidence="1">Amine oxidase domain-containing protein</fullName>
    </recommendedName>
</protein>
<reference evidence="2 3" key="1">
    <citation type="journal article" date="2018" name="Mar. Genomics">
        <title>Complete genome sequence of Marinifilaceae bacterium strain SPP2, isolated from the Antarctic marine sediment.</title>
        <authorList>
            <person name="Watanabe M."/>
            <person name="Kojima H."/>
            <person name="Fukui M."/>
        </authorList>
    </citation>
    <scope>NUCLEOTIDE SEQUENCE [LARGE SCALE GENOMIC DNA]</scope>
    <source>
        <strain evidence="2 3">SPP2</strain>
    </source>
</reference>
<proteinExistence type="predicted"/>
<dbReference type="AlphaFoldDB" id="A0A1Y1CFP1"/>
<evidence type="ECO:0000313" key="2">
    <source>
        <dbReference type="EMBL" id="BAX79188.1"/>
    </source>
</evidence>
<dbReference type="EMBL" id="AP018042">
    <property type="protein sequence ID" value="BAX79188.1"/>
    <property type="molecule type" value="Genomic_DNA"/>
</dbReference>
<dbReference type="PANTHER" id="PTHR42923">
    <property type="entry name" value="PROTOPORPHYRINOGEN OXIDASE"/>
    <property type="match status" value="1"/>
</dbReference>
<keyword evidence="3" id="KW-1185">Reference proteome</keyword>
<reference evidence="3" key="2">
    <citation type="journal article" date="2020" name="Antonie Van Leeuwenhoek">
        <title>Labilibaculum antarcticum sp. nov., a novel facultative anaerobic, psychrotorelant bacterium isolated from marine sediment of Antarctica.</title>
        <authorList>
            <person name="Watanabe M."/>
            <person name="Kojima H."/>
            <person name="Fukui M."/>
        </authorList>
    </citation>
    <scope>NUCLEOTIDE SEQUENCE [LARGE SCALE GENOMIC DNA]</scope>
    <source>
        <strain evidence="3">SPP2</strain>
    </source>
</reference>